<dbReference type="InterPro" id="IPR011006">
    <property type="entry name" value="CheY-like_superfamily"/>
</dbReference>
<evidence type="ECO:0000313" key="13">
    <source>
        <dbReference type="EMBL" id="GAA0610478.1"/>
    </source>
</evidence>
<dbReference type="RefSeq" id="WP_343788898.1">
    <property type="nucleotide sequence ID" value="NZ_BAAAGA010000001.1"/>
</dbReference>
<dbReference type="SUPFAM" id="SSF52172">
    <property type="entry name" value="CheY-like"/>
    <property type="match status" value="1"/>
</dbReference>
<dbReference type="Pfam" id="PF02518">
    <property type="entry name" value="HATPase_c"/>
    <property type="match status" value="1"/>
</dbReference>
<dbReference type="SMART" id="SM00387">
    <property type="entry name" value="HATPase_c"/>
    <property type="match status" value="1"/>
</dbReference>
<dbReference type="SUPFAM" id="SSF55874">
    <property type="entry name" value="ATPase domain of HSP90 chaperone/DNA topoisomerase II/histidine kinase"/>
    <property type="match status" value="1"/>
</dbReference>
<keyword evidence="14" id="KW-1185">Reference proteome</keyword>
<evidence type="ECO:0000259" key="9">
    <source>
        <dbReference type="PROSITE" id="PS50109"/>
    </source>
</evidence>
<proteinExistence type="predicted"/>
<dbReference type="Gene3D" id="3.40.50.2300">
    <property type="match status" value="1"/>
</dbReference>
<keyword evidence="5" id="KW-0418">Kinase</keyword>
<evidence type="ECO:0000256" key="2">
    <source>
        <dbReference type="ARBA" id="ARBA00012438"/>
    </source>
</evidence>
<gene>
    <name evidence="13" type="ORF">GCM10009422_01620</name>
</gene>
<dbReference type="InterPro" id="IPR035965">
    <property type="entry name" value="PAS-like_dom_sf"/>
</dbReference>
<dbReference type="Gene3D" id="3.30.450.20">
    <property type="entry name" value="PAS domain"/>
    <property type="match status" value="4"/>
</dbReference>
<feature type="coiled-coil region" evidence="7">
    <location>
        <begin position="792"/>
        <end position="826"/>
    </location>
</feature>
<dbReference type="Pfam" id="PF00989">
    <property type="entry name" value="PAS"/>
    <property type="match status" value="2"/>
</dbReference>
<dbReference type="SMART" id="SM00065">
    <property type="entry name" value="GAF"/>
    <property type="match status" value="1"/>
</dbReference>
<dbReference type="PROSITE" id="PS50113">
    <property type="entry name" value="PAC"/>
    <property type="match status" value="4"/>
</dbReference>
<feature type="domain" description="PAC" evidence="12">
    <location>
        <begin position="752"/>
        <end position="804"/>
    </location>
</feature>
<organism evidence="13 14">
    <name type="scientific">Brevundimonas kwangchunensis</name>
    <dbReference type="NCBI Taxonomy" id="322163"/>
    <lineage>
        <taxon>Bacteria</taxon>
        <taxon>Pseudomonadati</taxon>
        <taxon>Pseudomonadota</taxon>
        <taxon>Alphaproteobacteria</taxon>
        <taxon>Caulobacterales</taxon>
        <taxon>Caulobacteraceae</taxon>
        <taxon>Brevundimonas</taxon>
    </lineage>
</organism>
<dbReference type="Gene3D" id="3.30.450.40">
    <property type="match status" value="1"/>
</dbReference>
<dbReference type="PANTHER" id="PTHR43304">
    <property type="entry name" value="PHYTOCHROME-LIKE PROTEIN CPH1"/>
    <property type="match status" value="1"/>
</dbReference>
<evidence type="ECO:0000259" key="12">
    <source>
        <dbReference type="PROSITE" id="PS50113"/>
    </source>
</evidence>
<evidence type="ECO:0000256" key="7">
    <source>
        <dbReference type="SAM" id="Coils"/>
    </source>
</evidence>
<evidence type="ECO:0000259" key="11">
    <source>
        <dbReference type="PROSITE" id="PS50112"/>
    </source>
</evidence>
<feature type="transmembrane region" description="Helical" evidence="8">
    <location>
        <begin position="6"/>
        <end position="24"/>
    </location>
</feature>
<keyword evidence="4" id="KW-0808">Transferase</keyword>
<dbReference type="PANTHER" id="PTHR43304:SF1">
    <property type="entry name" value="PAC DOMAIN-CONTAINING PROTEIN"/>
    <property type="match status" value="1"/>
</dbReference>
<feature type="domain" description="PAS" evidence="11">
    <location>
        <begin position="132"/>
        <end position="202"/>
    </location>
</feature>
<dbReference type="NCBIfam" id="TIGR00229">
    <property type="entry name" value="sensory_box"/>
    <property type="match status" value="4"/>
</dbReference>
<keyword evidence="3 6" id="KW-0597">Phosphoprotein</keyword>
<dbReference type="InterPro" id="IPR005467">
    <property type="entry name" value="His_kinase_dom"/>
</dbReference>
<feature type="domain" description="PAC" evidence="12">
    <location>
        <begin position="626"/>
        <end position="678"/>
    </location>
</feature>
<dbReference type="SUPFAM" id="SSF55785">
    <property type="entry name" value="PYP-like sensor domain (PAS domain)"/>
    <property type="match status" value="4"/>
</dbReference>
<dbReference type="InterPro" id="IPR003661">
    <property type="entry name" value="HisK_dim/P_dom"/>
</dbReference>
<dbReference type="InterPro" id="IPR052162">
    <property type="entry name" value="Sensor_kinase/Photoreceptor"/>
</dbReference>
<feature type="domain" description="PAS" evidence="11">
    <location>
        <begin position="679"/>
        <end position="719"/>
    </location>
</feature>
<dbReference type="CDD" id="cd00082">
    <property type="entry name" value="HisKA"/>
    <property type="match status" value="1"/>
</dbReference>
<evidence type="ECO:0000259" key="10">
    <source>
        <dbReference type="PROSITE" id="PS50110"/>
    </source>
</evidence>
<dbReference type="Pfam" id="PF08447">
    <property type="entry name" value="PAS_3"/>
    <property type="match status" value="2"/>
</dbReference>
<dbReference type="InterPro" id="IPR013767">
    <property type="entry name" value="PAS_fold"/>
</dbReference>
<dbReference type="SUPFAM" id="SSF47384">
    <property type="entry name" value="Homodimeric domain of signal transducing histidine kinase"/>
    <property type="match status" value="1"/>
</dbReference>
<feature type="domain" description="PAC" evidence="12">
    <location>
        <begin position="330"/>
        <end position="382"/>
    </location>
</feature>
<feature type="domain" description="Response regulatory" evidence="10">
    <location>
        <begin position="1085"/>
        <end position="1199"/>
    </location>
</feature>
<evidence type="ECO:0000256" key="1">
    <source>
        <dbReference type="ARBA" id="ARBA00000085"/>
    </source>
</evidence>
<name>A0ABN1GFH9_9CAUL</name>
<dbReference type="InterPro" id="IPR000700">
    <property type="entry name" value="PAS-assoc_C"/>
</dbReference>
<dbReference type="SMART" id="SM00388">
    <property type="entry name" value="HisKA"/>
    <property type="match status" value="1"/>
</dbReference>
<dbReference type="SMART" id="SM00448">
    <property type="entry name" value="REC"/>
    <property type="match status" value="1"/>
</dbReference>
<dbReference type="InterPro" id="IPR000014">
    <property type="entry name" value="PAS"/>
</dbReference>
<dbReference type="PROSITE" id="PS50110">
    <property type="entry name" value="RESPONSE_REGULATORY"/>
    <property type="match status" value="1"/>
</dbReference>
<dbReference type="Gene3D" id="1.10.287.130">
    <property type="match status" value="1"/>
</dbReference>
<feature type="domain" description="Histidine kinase" evidence="9">
    <location>
        <begin position="842"/>
        <end position="1062"/>
    </location>
</feature>
<dbReference type="InterPro" id="IPR001610">
    <property type="entry name" value="PAC"/>
</dbReference>
<dbReference type="Pfam" id="PF00512">
    <property type="entry name" value="HisKA"/>
    <property type="match status" value="1"/>
</dbReference>
<dbReference type="PROSITE" id="PS50109">
    <property type="entry name" value="HIS_KIN"/>
    <property type="match status" value="1"/>
</dbReference>
<feature type="transmembrane region" description="Helical" evidence="8">
    <location>
        <begin position="87"/>
        <end position="108"/>
    </location>
</feature>
<sequence>MSNADRIGHAVLTGLLCGASGVLLRIALQPIFGGASGLTIMLPAVLIAALRAGQIAGYTAIVTGTIGGVLIATFMAAGMIAFDVRTLIIGVTTFVIVGALSTILAASLRRTLRDLDGTNRALRASTTRIGETETELRAMVEQASAGIARVDLQGRVTGANARFAEILGLTPEQAIGITTRDVTHPDDIDSTLTVLDTARSGGEGEIEKRYIRPDGSTVWALTSLRPLTMGDGRITGHIAVVVDITATKAAEAALRESETRFRLMADTAPSPVWMTNAKAEVEFVNAALVEFYGEPAENILGDAWRLTMHPDDQTSVLKVMAEARIDHSPYGFDARFKRADGAWRWMKVGVNPRFDAMGQFLGYVGMSFDITETRNAIEALERQQRRQSFLLGLNDRIRDLSTPEEIMAEVERSLGSELKVDRVGYGEVDQERGLVSMSRDWTAGVVSAQGQFRLSELGADLISDLAEGRLIHIADVQNDPRTRDAVGVFERLQTRALMRAPLIRAGRLRAFLYVHNAEVRDWTDAEVKLLGDVAARTWTEIERARAEGAVRESEERFRAIADTAPVLIWVTGQDRVREFVNEAYVAFNGGGYEAARLADWREVIHVDDHERIISESIVGEGTGQPFSMEARYLRHDGEYRWLKSFSRPRLGPDNEVLGFVGVAFDVTDIREAQARLLESETRFRTIADSAPAQMWMTDEAGEIMFANRRFRTFFGVQRDADLPDAWQSIMTANALEALYADFLTAVQHRDRYEAMMEVDHPQLGPRWLRCEGIPRFDGTGQFQGYVGANIDVTDAKKAEDDLKRINELLEERVGEALAEKAKAEADLMHAQRMEAVGRLTGGVAHDFNNLLTVVIGALDMMLRKPTDTARIKKLGDAALAAARRGEGLTHQLLAFSRRQALRPEPTDLNALIRQGEPLLTRAVGEAVDLKLKLKRGGARVNVDPAQFEAALLNLVVNARDALGDRGKITVQTLSCPVAPGEVPEVGAGDYICVTVSDNGSGMDPDVMGRVFEPFFTTKAIGKGTGLGLSQVYGFARQSGGGVRIASTVGRGTEIRVYLPAIAAGETVVEDQMDVAEAVKAVAGRKLLLVEDDAGVAAIALELLQSMGMDVTAAETAPEALTALEREAFDMMLSDVVMPGGMTGIELARECAQRWPTMRIVLTSGYAGDDVDEALKGAPWPFLRKPYSGEELAKALGEETATA</sequence>
<evidence type="ECO:0000256" key="5">
    <source>
        <dbReference type="ARBA" id="ARBA00022777"/>
    </source>
</evidence>
<feature type="transmembrane region" description="Helical" evidence="8">
    <location>
        <begin position="56"/>
        <end position="80"/>
    </location>
</feature>
<comment type="catalytic activity">
    <reaction evidence="1">
        <text>ATP + protein L-histidine = ADP + protein N-phospho-L-histidine.</text>
        <dbReference type="EC" id="2.7.13.3"/>
    </reaction>
</comment>
<reference evidence="13 14" key="1">
    <citation type="journal article" date="2019" name="Int. J. Syst. Evol. Microbiol.">
        <title>The Global Catalogue of Microorganisms (GCM) 10K type strain sequencing project: providing services to taxonomists for standard genome sequencing and annotation.</title>
        <authorList>
            <consortium name="The Broad Institute Genomics Platform"/>
            <consortium name="The Broad Institute Genome Sequencing Center for Infectious Disease"/>
            <person name="Wu L."/>
            <person name="Ma J."/>
        </authorList>
    </citation>
    <scope>NUCLEOTIDE SEQUENCE [LARGE SCALE GENOMIC DNA]</scope>
    <source>
        <strain evidence="13 14">JCM 12928</strain>
    </source>
</reference>
<dbReference type="InterPro" id="IPR004358">
    <property type="entry name" value="Sig_transdc_His_kin-like_C"/>
</dbReference>
<protein>
    <recommendedName>
        <fullName evidence="2">histidine kinase</fullName>
        <ecNumber evidence="2">2.7.13.3</ecNumber>
    </recommendedName>
</protein>
<dbReference type="PROSITE" id="PS50112">
    <property type="entry name" value="PAS"/>
    <property type="match status" value="3"/>
</dbReference>
<dbReference type="SMART" id="SM00091">
    <property type="entry name" value="PAS"/>
    <property type="match status" value="4"/>
</dbReference>
<dbReference type="CDD" id="cd00130">
    <property type="entry name" value="PAS"/>
    <property type="match status" value="4"/>
</dbReference>
<dbReference type="EMBL" id="BAAAGA010000001">
    <property type="protein sequence ID" value="GAA0610478.1"/>
    <property type="molecule type" value="Genomic_DNA"/>
</dbReference>
<keyword evidence="7" id="KW-0175">Coiled coil</keyword>
<evidence type="ECO:0000256" key="6">
    <source>
        <dbReference type="PROSITE-ProRule" id="PRU00169"/>
    </source>
</evidence>
<evidence type="ECO:0000256" key="4">
    <source>
        <dbReference type="ARBA" id="ARBA00022679"/>
    </source>
</evidence>
<dbReference type="Proteomes" id="UP001501352">
    <property type="component" value="Unassembled WGS sequence"/>
</dbReference>
<dbReference type="Gene3D" id="3.30.565.10">
    <property type="entry name" value="Histidine kinase-like ATPase, C-terminal domain"/>
    <property type="match status" value="1"/>
</dbReference>
<evidence type="ECO:0000313" key="14">
    <source>
        <dbReference type="Proteomes" id="UP001501352"/>
    </source>
</evidence>
<comment type="caution">
    <text evidence="13">The sequence shown here is derived from an EMBL/GenBank/DDBJ whole genome shotgun (WGS) entry which is preliminary data.</text>
</comment>
<keyword evidence="8" id="KW-0472">Membrane</keyword>
<dbReference type="InterPro" id="IPR003594">
    <property type="entry name" value="HATPase_dom"/>
</dbReference>
<dbReference type="PRINTS" id="PR00344">
    <property type="entry name" value="BCTRLSENSOR"/>
</dbReference>
<dbReference type="InterPro" id="IPR036890">
    <property type="entry name" value="HATPase_C_sf"/>
</dbReference>
<dbReference type="InterPro" id="IPR003018">
    <property type="entry name" value="GAF"/>
</dbReference>
<dbReference type="Pfam" id="PF00072">
    <property type="entry name" value="Response_reg"/>
    <property type="match status" value="1"/>
</dbReference>
<feature type="domain" description="PAC" evidence="12">
    <location>
        <begin position="204"/>
        <end position="256"/>
    </location>
</feature>
<dbReference type="SUPFAM" id="SSF55781">
    <property type="entry name" value="GAF domain-like"/>
    <property type="match status" value="1"/>
</dbReference>
<evidence type="ECO:0000256" key="8">
    <source>
        <dbReference type="SAM" id="Phobius"/>
    </source>
</evidence>
<accession>A0ABN1GFH9</accession>
<dbReference type="InterPro" id="IPR013655">
    <property type="entry name" value="PAS_fold_3"/>
</dbReference>
<dbReference type="InterPro" id="IPR036097">
    <property type="entry name" value="HisK_dim/P_sf"/>
</dbReference>
<dbReference type="SMART" id="SM00086">
    <property type="entry name" value="PAC"/>
    <property type="match status" value="4"/>
</dbReference>
<keyword evidence="8" id="KW-0812">Transmembrane</keyword>
<dbReference type="EC" id="2.7.13.3" evidence="2"/>
<feature type="domain" description="PAS" evidence="11">
    <location>
        <begin position="257"/>
        <end position="328"/>
    </location>
</feature>
<dbReference type="InterPro" id="IPR001789">
    <property type="entry name" value="Sig_transdc_resp-reg_receiver"/>
</dbReference>
<feature type="modified residue" description="4-aspartylphosphate" evidence="6">
    <location>
        <position position="1134"/>
    </location>
</feature>
<keyword evidence="8" id="KW-1133">Transmembrane helix</keyword>
<dbReference type="InterPro" id="IPR029016">
    <property type="entry name" value="GAF-like_dom_sf"/>
</dbReference>
<dbReference type="Pfam" id="PF01590">
    <property type="entry name" value="GAF"/>
    <property type="match status" value="1"/>
</dbReference>
<evidence type="ECO:0000256" key="3">
    <source>
        <dbReference type="ARBA" id="ARBA00022553"/>
    </source>
</evidence>